<protein>
    <submittedName>
        <fullName evidence="1">Uncharacterized protein</fullName>
    </submittedName>
</protein>
<name>A0AC60PKM0_IXOPE</name>
<dbReference type="EMBL" id="JABSTQ010010374">
    <property type="protein sequence ID" value="KAG0421385.1"/>
    <property type="molecule type" value="Genomic_DNA"/>
</dbReference>
<organism evidence="1 2">
    <name type="scientific">Ixodes persulcatus</name>
    <name type="common">Taiga tick</name>
    <dbReference type="NCBI Taxonomy" id="34615"/>
    <lineage>
        <taxon>Eukaryota</taxon>
        <taxon>Metazoa</taxon>
        <taxon>Ecdysozoa</taxon>
        <taxon>Arthropoda</taxon>
        <taxon>Chelicerata</taxon>
        <taxon>Arachnida</taxon>
        <taxon>Acari</taxon>
        <taxon>Parasitiformes</taxon>
        <taxon>Ixodida</taxon>
        <taxon>Ixodoidea</taxon>
        <taxon>Ixodidae</taxon>
        <taxon>Ixodinae</taxon>
        <taxon>Ixodes</taxon>
    </lineage>
</organism>
<dbReference type="Proteomes" id="UP000805193">
    <property type="component" value="Unassembled WGS sequence"/>
</dbReference>
<comment type="caution">
    <text evidence="1">The sequence shown here is derived from an EMBL/GenBank/DDBJ whole genome shotgun (WGS) entry which is preliminary data.</text>
</comment>
<reference evidence="1 2" key="1">
    <citation type="journal article" date="2020" name="Cell">
        <title>Large-Scale Comparative Analyses of Tick Genomes Elucidate Their Genetic Diversity and Vector Capacities.</title>
        <authorList>
            <consortium name="Tick Genome and Microbiome Consortium (TIGMIC)"/>
            <person name="Jia N."/>
            <person name="Wang J."/>
            <person name="Shi W."/>
            <person name="Du L."/>
            <person name="Sun Y."/>
            <person name="Zhan W."/>
            <person name="Jiang J.F."/>
            <person name="Wang Q."/>
            <person name="Zhang B."/>
            <person name="Ji P."/>
            <person name="Bell-Sakyi L."/>
            <person name="Cui X.M."/>
            <person name="Yuan T.T."/>
            <person name="Jiang B.G."/>
            <person name="Yang W.F."/>
            <person name="Lam T.T."/>
            <person name="Chang Q.C."/>
            <person name="Ding S.J."/>
            <person name="Wang X.J."/>
            <person name="Zhu J.G."/>
            <person name="Ruan X.D."/>
            <person name="Zhao L."/>
            <person name="Wei J.T."/>
            <person name="Ye R.Z."/>
            <person name="Que T.C."/>
            <person name="Du C.H."/>
            <person name="Zhou Y.H."/>
            <person name="Cheng J.X."/>
            <person name="Dai P.F."/>
            <person name="Guo W.B."/>
            <person name="Han X.H."/>
            <person name="Huang E.J."/>
            <person name="Li L.F."/>
            <person name="Wei W."/>
            <person name="Gao Y.C."/>
            <person name="Liu J.Z."/>
            <person name="Shao H.Z."/>
            <person name="Wang X."/>
            <person name="Wang C.C."/>
            <person name="Yang T.C."/>
            <person name="Huo Q.B."/>
            <person name="Li W."/>
            <person name="Chen H.Y."/>
            <person name="Chen S.E."/>
            <person name="Zhou L.G."/>
            <person name="Ni X.B."/>
            <person name="Tian J.H."/>
            <person name="Sheng Y."/>
            <person name="Liu T."/>
            <person name="Pan Y.S."/>
            <person name="Xia L.Y."/>
            <person name="Li J."/>
            <person name="Zhao F."/>
            <person name="Cao W.C."/>
        </authorList>
    </citation>
    <scope>NUCLEOTIDE SEQUENCE [LARGE SCALE GENOMIC DNA]</scope>
    <source>
        <strain evidence="1">Iper-2018</strain>
    </source>
</reference>
<evidence type="ECO:0000313" key="2">
    <source>
        <dbReference type="Proteomes" id="UP000805193"/>
    </source>
</evidence>
<accession>A0AC60PKM0</accession>
<proteinExistence type="predicted"/>
<gene>
    <name evidence="1" type="ORF">HPB47_002724</name>
</gene>
<evidence type="ECO:0000313" key="1">
    <source>
        <dbReference type="EMBL" id="KAG0421385.1"/>
    </source>
</evidence>
<sequence length="111" mass="12681">MSQLEAEIAYIGMCLRIKYIDLIASGLLASMQVGWHHKRKVRMITGTASRNNFRTMNHLSDDLWTALLECYKILAREFPSEDATSFVLCSVSESTLNRDKIPHLSQSNDFK</sequence>
<keyword evidence="2" id="KW-1185">Reference proteome</keyword>